<organism evidence="2 3">
    <name type="scientific">Eumeta variegata</name>
    <name type="common">Bagworm moth</name>
    <name type="synonym">Eumeta japonica</name>
    <dbReference type="NCBI Taxonomy" id="151549"/>
    <lineage>
        <taxon>Eukaryota</taxon>
        <taxon>Metazoa</taxon>
        <taxon>Ecdysozoa</taxon>
        <taxon>Arthropoda</taxon>
        <taxon>Hexapoda</taxon>
        <taxon>Insecta</taxon>
        <taxon>Pterygota</taxon>
        <taxon>Neoptera</taxon>
        <taxon>Endopterygota</taxon>
        <taxon>Lepidoptera</taxon>
        <taxon>Glossata</taxon>
        <taxon>Ditrysia</taxon>
        <taxon>Tineoidea</taxon>
        <taxon>Psychidae</taxon>
        <taxon>Oiketicinae</taxon>
        <taxon>Eumeta</taxon>
    </lineage>
</organism>
<dbReference type="EMBL" id="BGZK01000774">
    <property type="protein sequence ID" value="GBP59953.1"/>
    <property type="molecule type" value="Genomic_DNA"/>
</dbReference>
<feature type="region of interest" description="Disordered" evidence="1">
    <location>
        <begin position="77"/>
        <end position="101"/>
    </location>
</feature>
<name>A0A4C1X9W9_EUMVA</name>
<protein>
    <submittedName>
        <fullName evidence="2">Uncharacterized protein</fullName>
    </submittedName>
</protein>
<evidence type="ECO:0000256" key="1">
    <source>
        <dbReference type="SAM" id="MobiDB-lite"/>
    </source>
</evidence>
<evidence type="ECO:0000313" key="2">
    <source>
        <dbReference type="EMBL" id="GBP59953.1"/>
    </source>
</evidence>
<dbReference type="AlphaFoldDB" id="A0A4C1X9W9"/>
<accession>A0A4C1X9W9</accession>
<proteinExistence type="predicted"/>
<dbReference type="Proteomes" id="UP000299102">
    <property type="component" value="Unassembled WGS sequence"/>
</dbReference>
<comment type="caution">
    <text evidence="2">The sequence shown here is derived from an EMBL/GenBank/DDBJ whole genome shotgun (WGS) entry which is preliminary data.</text>
</comment>
<sequence length="112" mass="12353">MYAITSAPDRAVVNIRAGSAISRAGNRGRVYFHAAKFSTISTSGYLEVTYEYNNKRTSRDKCAKTAARLARAGHARVGGCRPARTPARISGRPVKRRSDNRRSTVLEITIIR</sequence>
<gene>
    <name evidence="2" type="ORF">EVAR_89024_1</name>
</gene>
<reference evidence="2 3" key="1">
    <citation type="journal article" date="2019" name="Commun. Biol.">
        <title>The bagworm genome reveals a unique fibroin gene that provides high tensile strength.</title>
        <authorList>
            <person name="Kono N."/>
            <person name="Nakamura H."/>
            <person name="Ohtoshi R."/>
            <person name="Tomita M."/>
            <person name="Numata K."/>
            <person name="Arakawa K."/>
        </authorList>
    </citation>
    <scope>NUCLEOTIDE SEQUENCE [LARGE SCALE GENOMIC DNA]</scope>
</reference>
<evidence type="ECO:0000313" key="3">
    <source>
        <dbReference type="Proteomes" id="UP000299102"/>
    </source>
</evidence>
<keyword evidence="3" id="KW-1185">Reference proteome</keyword>